<gene>
    <name evidence="1" type="ordered locus">HRM2_46150</name>
</gene>
<organism evidence="1 2">
    <name type="scientific">Desulforapulum autotrophicum (strain ATCC 43914 / DSM 3382 / VKM B-1955 / HRM2)</name>
    <name type="common">Desulfobacterium autotrophicum</name>
    <dbReference type="NCBI Taxonomy" id="177437"/>
    <lineage>
        <taxon>Bacteria</taxon>
        <taxon>Pseudomonadati</taxon>
        <taxon>Thermodesulfobacteriota</taxon>
        <taxon>Desulfobacteria</taxon>
        <taxon>Desulfobacterales</taxon>
        <taxon>Desulfobacteraceae</taxon>
        <taxon>Desulforapulum</taxon>
    </lineage>
</organism>
<name>C0QG92_DESAH</name>
<dbReference type="HOGENOM" id="CLU_3024647_0_0_7"/>
<dbReference type="EMBL" id="CP001087">
    <property type="protein sequence ID" value="ACN17671.1"/>
    <property type="molecule type" value="Genomic_DNA"/>
</dbReference>
<proteinExistence type="predicted"/>
<dbReference type="STRING" id="177437.HRM2_46150"/>
<reference evidence="1 2" key="1">
    <citation type="journal article" date="2009" name="Environ. Microbiol.">
        <title>Genome sequence of Desulfobacterium autotrophicum HRM2, a marine sulfate reducer oxidizing organic carbon completely to carbon dioxide.</title>
        <authorList>
            <person name="Strittmatter A.W."/>
            <person name="Liesegang H."/>
            <person name="Rabus R."/>
            <person name="Decker I."/>
            <person name="Amann J."/>
            <person name="Andres S."/>
            <person name="Henne A."/>
            <person name="Fricke W.F."/>
            <person name="Martinez-Arias R."/>
            <person name="Bartels D."/>
            <person name="Goesmann A."/>
            <person name="Krause L."/>
            <person name="Puehler A."/>
            <person name="Klenk H.P."/>
            <person name="Richter M."/>
            <person name="Schuler M."/>
            <person name="Gloeckner F.O."/>
            <person name="Meyerdierks A."/>
            <person name="Gottschalk G."/>
            <person name="Amann R."/>
        </authorList>
    </citation>
    <scope>NUCLEOTIDE SEQUENCE [LARGE SCALE GENOMIC DNA]</scope>
    <source>
        <strain evidence="2">ATCC 43914 / DSM 3382 / HRM2</strain>
    </source>
</reference>
<sequence length="55" mass="6505">MESWGQKTCPGQQQTETDFIQPFFHYVKASDRHGHHEKRLALRTLKPFHLIILDS</sequence>
<dbReference type="AlphaFoldDB" id="C0QG92"/>
<dbReference type="Proteomes" id="UP000000442">
    <property type="component" value="Chromosome"/>
</dbReference>
<keyword evidence="2" id="KW-1185">Reference proteome</keyword>
<dbReference type="KEGG" id="dat:HRM2_46150"/>
<accession>C0QG92</accession>
<evidence type="ECO:0000313" key="2">
    <source>
        <dbReference type="Proteomes" id="UP000000442"/>
    </source>
</evidence>
<protein>
    <submittedName>
        <fullName evidence="1">Uncharacterized protein</fullName>
    </submittedName>
</protein>
<evidence type="ECO:0000313" key="1">
    <source>
        <dbReference type="EMBL" id="ACN17671.1"/>
    </source>
</evidence>